<proteinExistence type="predicted"/>
<protein>
    <recommendedName>
        <fullName evidence="6">Integral membrane bound transporter domain-containing protein</fullName>
    </recommendedName>
</protein>
<dbReference type="STRING" id="59922.P9303_12921"/>
<evidence type="ECO:0000313" key="8">
    <source>
        <dbReference type="Proteomes" id="UP000002274"/>
    </source>
</evidence>
<evidence type="ECO:0000256" key="2">
    <source>
        <dbReference type="ARBA" id="ARBA00022692"/>
    </source>
</evidence>
<evidence type="ECO:0000259" key="6">
    <source>
        <dbReference type="Pfam" id="PF13515"/>
    </source>
</evidence>
<feature type="domain" description="Integral membrane bound transporter" evidence="6">
    <location>
        <begin position="17"/>
        <end position="141"/>
    </location>
</feature>
<keyword evidence="2 5" id="KW-0812">Transmembrane</keyword>
<evidence type="ECO:0000313" key="7">
    <source>
        <dbReference type="EMBL" id="ABM78039.1"/>
    </source>
</evidence>
<feature type="transmembrane region" description="Helical" evidence="5">
    <location>
        <begin position="124"/>
        <end position="145"/>
    </location>
</feature>
<reference evidence="7 8" key="1">
    <citation type="journal article" date="2007" name="PLoS Genet.">
        <title>Patterns and implications of gene gain and loss in the evolution of Prochlorococcus.</title>
        <authorList>
            <person name="Kettler G.C."/>
            <person name="Martiny A.C."/>
            <person name="Huang K."/>
            <person name="Zucker J."/>
            <person name="Coleman M.L."/>
            <person name="Rodrigue S."/>
            <person name="Chen F."/>
            <person name="Lapidus A."/>
            <person name="Ferriera S."/>
            <person name="Johnson J."/>
            <person name="Steglich C."/>
            <person name="Church G.M."/>
            <person name="Richardson P."/>
            <person name="Chisholm S.W."/>
        </authorList>
    </citation>
    <scope>NUCLEOTIDE SEQUENCE [LARGE SCALE GENOMIC DNA]</scope>
    <source>
        <strain evidence="7 8">MIT 9303</strain>
    </source>
</reference>
<dbReference type="Pfam" id="PF13515">
    <property type="entry name" value="FUSC_2"/>
    <property type="match status" value="1"/>
</dbReference>
<dbReference type="KEGG" id="pmf:P9303_12921"/>
<keyword evidence="3 5" id="KW-1133">Transmembrane helix</keyword>
<dbReference type="GO" id="GO:0016020">
    <property type="term" value="C:membrane"/>
    <property type="evidence" value="ECO:0007669"/>
    <property type="project" value="UniProtKB-SubCell"/>
</dbReference>
<sequence length="151" mass="16264">MNSLISSPLRVAVAAVLSMALAEALHLPDAYWAPISAIVCSLDALEDASKTARRRLIGTFLGVVIAAFQIYLTPYNLINYGLAIALLGLVCSTSKLHSSAFRFGAIALTVVVTEPNHAEVWMTAATRFVDVAIGIVVALLVILFWPRIREI</sequence>
<dbReference type="BioCyc" id="PMAR59922:G1G80-1119-MONOMER"/>
<name>A2C979_PROM3</name>
<evidence type="ECO:0000256" key="1">
    <source>
        <dbReference type="ARBA" id="ARBA00004141"/>
    </source>
</evidence>
<keyword evidence="4 5" id="KW-0472">Membrane</keyword>
<dbReference type="InterPro" id="IPR049453">
    <property type="entry name" value="Memb_transporter_dom"/>
</dbReference>
<organism evidence="7 8">
    <name type="scientific">Prochlorococcus marinus (strain MIT 9303)</name>
    <dbReference type="NCBI Taxonomy" id="59922"/>
    <lineage>
        <taxon>Bacteria</taxon>
        <taxon>Bacillati</taxon>
        <taxon>Cyanobacteriota</taxon>
        <taxon>Cyanophyceae</taxon>
        <taxon>Synechococcales</taxon>
        <taxon>Prochlorococcaceae</taxon>
        <taxon>Prochlorococcus</taxon>
    </lineage>
</organism>
<dbReference type="AlphaFoldDB" id="A2C979"/>
<accession>A2C979</accession>
<evidence type="ECO:0000256" key="4">
    <source>
        <dbReference type="ARBA" id="ARBA00023136"/>
    </source>
</evidence>
<comment type="subcellular location">
    <subcellularLocation>
        <location evidence="1">Membrane</location>
        <topology evidence="1">Multi-pass membrane protein</topology>
    </subcellularLocation>
</comment>
<gene>
    <name evidence="7" type="ordered locus">P9303_12921</name>
</gene>
<dbReference type="HOGENOM" id="CLU_1585651_0_0_3"/>
<feature type="transmembrane region" description="Helical" evidence="5">
    <location>
        <begin position="55"/>
        <end position="71"/>
    </location>
</feature>
<evidence type="ECO:0000256" key="3">
    <source>
        <dbReference type="ARBA" id="ARBA00022989"/>
    </source>
</evidence>
<dbReference type="RefSeq" id="WP_011825937.1">
    <property type="nucleotide sequence ID" value="NC_008820.1"/>
</dbReference>
<dbReference type="Proteomes" id="UP000002274">
    <property type="component" value="Chromosome"/>
</dbReference>
<dbReference type="EMBL" id="CP000554">
    <property type="protein sequence ID" value="ABM78039.1"/>
    <property type="molecule type" value="Genomic_DNA"/>
</dbReference>
<evidence type="ECO:0000256" key="5">
    <source>
        <dbReference type="SAM" id="Phobius"/>
    </source>
</evidence>